<dbReference type="Proteomes" id="UP000537141">
    <property type="component" value="Unassembled WGS sequence"/>
</dbReference>
<feature type="compositionally biased region" description="Polar residues" evidence="4">
    <location>
        <begin position="97"/>
        <end position="108"/>
    </location>
</feature>
<evidence type="ECO:0000256" key="1">
    <source>
        <dbReference type="ARBA" id="ARBA00003944"/>
    </source>
</evidence>
<comment type="similarity">
    <text evidence="2">Belongs to the FliK family.</text>
</comment>
<evidence type="ECO:0000256" key="3">
    <source>
        <dbReference type="ARBA" id="ARBA00022795"/>
    </source>
</evidence>
<dbReference type="Gene3D" id="3.30.750.140">
    <property type="match status" value="1"/>
</dbReference>
<gene>
    <name evidence="6" type="ORF">HNQ55_003406</name>
</gene>
<protein>
    <submittedName>
        <fullName evidence="6">Flagellar hook-length control protein FliK</fullName>
    </submittedName>
</protein>
<name>A0A7X0NK01_9GAMM</name>
<organism evidence="6 7">
    <name type="scientific">Thalassotalea piscium</name>
    <dbReference type="NCBI Taxonomy" id="1230533"/>
    <lineage>
        <taxon>Bacteria</taxon>
        <taxon>Pseudomonadati</taxon>
        <taxon>Pseudomonadota</taxon>
        <taxon>Gammaproteobacteria</taxon>
        <taxon>Alteromonadales</taxon>
        <taxon>Colwelliaceae</taxon>
        <taxon>Thalassotalea</taxon>
    </lineage>
</organism>
<reference evidence="6 7" key="1">
    <citation type="submission" date="2020-08" db="EMBL/GenBank/DDBJ databases">
        <title>Genomic Encyclopedia of Type Strains, Phase IV (KMG-IV): sequencing the most valuable type-strain genomes for metagenomic binning, comparative biology and taxonomic classification.</title>
        <authorList>
            <person name="Goeker M."/>
        </authorList>
    </citation>
    <scope>NUCLEOTIDE SEQUENCE [LARGE SCALE GENOMIC DNA]</scope>
    <source>
        <strain evidence="6 7">DSM 26287</strain>
    </source>
</reference>
<comment type="caution">
    <text evidence="6">The sequence shown here is derived from an EMBL/GenBank/DDBJ whole genome shotgun (WGS) entry which is preliminary data.</text>
</comment>
<evidence type="ECO:0000313" key="7">
    <source>
        <dbReference type="Proteomes" id="UP000537141"/>
    </source>
</evidence>
<feature type="region of interest" description="Disordered" evidence="4">
    <location>
        <begin position="626"/>
        <end position="657"/>
    </location>
</feature>
<accession>A0A7X0NK01</accession>
<dbReference type="AlphaFoldDB" id="A0A7X0NK01"/>
<dbReference type="GO" id="GO:0044780">
    <property type="term" value="P:bacterial-type flagellum assembly"/>
    <property type="evidence" value="ECO:0007669"/>
    <property type="project" value="InterPro"/>
</dbReference>
<dbReference type="InterPro" id="IPR021136">
    <property type="entry name" value="Flagellar_hook_control-like_C"/>
</dbReference>
<keyword evidence="6" id="KW-0966">Cell projection</keyword>
<dbReference type="PANTHER" id="PTHR37533:SF2">
    <property type="entry name" value="FLAGELLAR HOOK-LENGTH CONTROL PROTEIN"/>
    <property type="match status" value="1"/>
</dbReference>
<keyword evidence="3" id="KW-1005">Bacterial flagellum biogenesis</keyword>
<dbReference type="PRINTS" id="PR01007">
    <property type="entry name" value="FLGHOOKFLIK"/>
</dbReference>
<keyword evidence="7" id="KW-1185">Reference proteome</keyword>
<feature type="domain" description="Flagellar hook-length control protein-like C-terminal" evidence="5">
    <location>
        <begin position="552"/>
        <end position="633"/>
    </location>
</feature>
<dbReference type="EMBL" id="JACHHU010000038">
    <property type="protein sequence ID" value="MBB6544872.1"/>
    <property type="molecule type" value="Genomic_DNA"/>
</dbReference>
<feature type="region of interest" description="Disordered" evidence="4">
    <location>
        <begin position="25"/>
        <end position="61"/>
    </location>
</feature>
<dbReference type="GO" id="GO:0009424">
    <property type="term" value="C:bacterial-type flagellum hook"/>
    <property type="evidence" value="ECO:0007669"/>
    <property type="project" value="InterPro"/>
</dbReference>
<feature type="region of interest" description="Disordered" evidence="4">
    <location>
        <begin position="398"/>
        <end position="433"/>
    </location>
</feature>
<dbReference type="InterPro" id="IPR052563">
    <property type="entry name" value="FliK"/>
</dbReference>
<keyword evidence="6" id="KW-0282">Flagellum</keyword>
<dbReference type="Pfam" id="PF02120">
    <property type="entry name" value="Flg_hook"/>
    <property type="match status" value="1"/>
</dbReference>
<feature type="compositionally biased region" description="Basic and acidic residues" evidence="4">
    <location>
        <begin position="639"/>
        <end position="651"/>
    </location>
</feature>
<proteinExistence type="inferred from homology"/>
<evidence type="ECO:0000256" key="2">
    <source>
        <dbReference type="ARBA" id="ARBA00009149"/>
    </source>
</evidence>
<keyword evidence="6" id="KW-0969">Cilium</keyword>
<dbReference type="InterPro" id="IPR038610">
    <property type="entry name" value="FliK-like_C_sf"/>
</dbReference>
<comment type="function">
    <text evidence="1">Controls the length of the flagellar hook.</text>
</comment>
<evidence type="ECO:0000256" key="4">
    <source>
        <dbReference type="SAM" id="MobiDB-lite"/>
    </source>
</evidence>
<evidence type="ECO:0000259" key="5">
    <source>
        <dbReference type="Pfam" id="PF02120"/>
    </source>
</evidence>
<dbReference type="InterPro" id="IPR001635">
    <property type="entry name" value="Flag_hook_Flik"/>
</dbReference>
<feature type="compositionally biased region" description="Polar residues" evidence="4">
    <location>
        <begin position="76"/>
        <end position="86"/>
    </location>
</feature>
<sequence>MSSMNVLNIESVQSTDISVVSAESALGPWNGSSGKFSDLINQHKKESSGNSEPKSGNGADKVVTIVAESDIKETNIENQPPQSSAEVLSKGPDEQSDNFTTEQNSENLPNETIVNQQITPINDDAEHLKLLAMIATSNTLSVDHKNLKENGLPATEVRKLAELLGTMKNLTEAEYSEFKAKFESLAGKETAALALQKYKFKTPDIVINPIQEKKDSSLFDSESVEQLDSKGAQSGIKLDEKISAAISDKVAIKVNATETVEANNKVGLRGQFGDVVAQSKSVSVIFPQSETLNSGNNTNDNKDTKTVNETVIKTQFSDVAEHEKVVAVTANKQDVTSSKNVDSATDKIESKLKSAQFANQGVSLNETKNQSTDSFIAAATAKGVEATKEVNVSLQNNANKESSVNLDRISGSRSFNQSNGESKEQSGQGKANSEANTFNLKADAIKSAAGDADKTQPELSVKHRIEQESNADIKHALSMLTPKETSALKPIEHSSHNIHSANFVQAEQQAAAHIIEKSASDAVDAMTQKKTLNLHNETIAIHRKDFSVAVKDKVMVMISQKLQQIEIRLDPPELGSMHVKVNLQNEQAVVSFIVQNQQAKEALEQSMGKLRDMLSESGVDVGDANVEQQQQQASSEDASTERNQHAEHENVTDIDDQQSFVDNANLYKASATSIDYYA</sequence>
<dbReference type="PANTHER" id="PTHR37533">
    <property type="entry name" value="FLAGELLAR HOOK-LENGTH CONTROL PROTEIN"/>
    <property type="match status" value="1"/>
</dbReference>
<dbReference type="CDD" id="cd17470">
    <property type="entry name" value="T3SS_Flik_C"/>
    <property type="match status" value="1"/>
</dbReference>
<feature type="region of interest" description="Disordered" evidence="4">
    <location>
        <begin position="73"/>
        <end position="108"/>
    </location>
</feature>
<evidence type="ECO:0000313" key="6">
    <source>
        <dbReference type="EMBL" id="MBB6544872.1"/>
    </source>
</evidence>
<dbReference type="RefSeq" id="WP_184426387.1">
    <property type="nucleotide sequence ID" value="NZ_AP027362.1"/>
</dbReference>